<evidence type="ECO:0000313" key="2">
    <source>
        <dbReference type="EMBL" id="EQC39769.1"/>
    </source>
</evidence>
<dbReference type="PANTHER" id="PTHR16057:SF1">
    <property type="entry name" value="PROTEIN LINES HOMOLOG 1"/>
    <property type="match status" value="1"/>
</dbReference>
<dbReference type="Pfam" id="PF14694">
    <property type="entry name" value="LINES_N"/>
    <property type="match status" value="1"/>
</dbReference>
<dbReference type="InterPro" id="IPR032794">
    <property type="entry name" value="LINES_N"/>
</dbReference>
<gene>
    <name evidence="2" type="ORF">SDRG_03195</name>
</gene>
<reference evidence="2 3" key="1">
    <citation type="submission" date="2012-04" db="EMBL/GenBank/DDBJ databases">
        <title>The Genome Sequence of Saprolegnia declina VS20.</title>
        <authorList>
            <consortium name="The Broad Institute Genome Sequencing Platform"/>
            <person name="Russ C."/>
            <person name="Nusbaum C."/>
            <person name="Tyler B."/>
            <person name="van West P."/>
            <person name="Dieguez-Uribeondo J."/>
            <person name="de Bruijn I."/>
            <person name="Tripathy S."/>
            <person name="Jiang R."/>
            <person name="Young S.K."/>
            <person name="Zeng Q."/>
            <person name="Gargeya S."/>
            <person name="Fitzgerald M."/>
            <person name="Haas B."/>
            <person name="Abouelleil A."/>
            <person name="Alvarado L."/>
            <person name="Arachchi H.M."/>
            <person name="Berlin A."/>
            <person name="Chapman S.B."/>
            <person name="Goldberg J."/>
            <person name="Griggs A."/>
            <person name="Gujja S."/>
            <person name="Hansen M."/>
            <person name="Howarth C."/>
            <person name="Imamovic A."/>
            <person name="Larimer J."/>
            <person name="McCowen C."/>
            <person name="Montmayeur A."/>
            <person name="Murphy C."/>
            <person name="Neiman D."/>
            <person name="Pearson M."/>
            <person name="Priest M."/>
            <person name="Roberts A."/>
            <person name="Saif S."/>
            <person name="Shea T."/>
            <person name="Sisk P."/>
            <person name="Sykes S."/>
            <person name="Wortman J."/>
            <person name="Nusbaum C."/>
            <person name="Birren B."/>
        </authorList>
    </citation>
    <scope>NUCLEOTIDE SEQUENCE [LARGE SCALE GENOMIC DNA]</scope>
    <source>
        <strain evidence="2 3">VS20</strain>
    </source>
</reference>
<dbReference type="OMA" id="VECIGFL"/>
<dbReference type="EMBL" id="JH767138">
    <property type="protein sequence ID" value="EQC39769.1"/>
    <property type="molecule type" value="Genomic_DNA"/>
</dbReference>
<organism evidence="2 3">
    <name type="scientific">Saprolegnia diclina (strain VS20)</name>
    <dbReference type="NCBI Taxonomy" id="1156394"/>
    <lineage>
        <taxon>Eukaryota</taxon>
        <taxon>Sar</taxon>
        <taxon>Stramenopiles</taxon>
        <taxon>Oomycota</taxon>
        <taxon>Saprolegniomycetes</taxon>
        <taxon>Saprolegniales</taxon>
        <taxon>Saprolegniaceae</taxon>
        <taxon>Saprolegnia</taxon>
    </lineage>
</organism>
<dbReference type="RefSeq" id="XP_008607041.1">
    <property type="nucleotide sequence ID" value="XM_008608819.1"/>
</dbReference>
<name>T0QNS3_SAPDV</name>
<dbReference type="InParanoid" id="T0QNS3"/>
<proteinExistence type="predicted"/>
<evidence type="ECO:0000313" key="3">
    <source>
        <dbReference type="Proteomes" id="UP000030762"/>
    </source>
</evidence>
<keyword evidence="3" id="KW-1185">Reference proteome</keyword>
<dbReference type="OrthoDB" id="8251209at2759"/>
<dbReference type="GeneID" id="19943922"/>
<dbReference type="VEuPathDB" id="FungiDB:SDRG_03195"/>
<dbReference type="Proteomes" id="UP000030762">
    <property type="component" value="Unassembled WGS sequence"/>
</dbReference>
<dbReference type="PANTHER" id="PTHR16057">
    <property type="entry name" value="WINS1, 2 PROTEIN"/>
    <property type="match status" value="1"/>
</dbReference>
<feature type="domain" description="Protein Lines N-terminal" evidence="1">
    <location>
        <begin position="275"/>
        <end position="351"/>
    </location>
</feature>
<protein>
    <recommendedName>
        <fullName evidence="1">Protein Lines N-terminal domain-containing protein</fullName>
    </recommendedName>
</protein>
<dbReference type="InterPro" id="IPR024875">
    <property type="entry name" value="Protein_Lines"/>
</dbReference>
<sequence length="409" mass="44411">MDALTGALLSIDPMAGHAAMKTLQTTCAFESRKECVAWTGSLLSFAGCGYQFQLLRRLLAATCDDDSEASCSDSGDDGDDEAADPRGRWLRAAIVASADQLEALCSTASTCAIATPGVLFEYLAFLRAAIPLLGASMFEMAASFITLLSLPQLPQYLYVECIGFLDDVAVTVDDDDHDASAAAFLERSVTFLASAFPTLVERILNSTPVVGVTFFVGDATTPALQRLLLFGLRVLHRGLRMPPSITLQSALHTLAKSATRPERLRYLPALRAKLVEIVADEDDVLISAARLALDLCEAHGSSPIAEAFHPVLVFDLVCATIHDDHSVLVDWLTSNETDALAYFVAFLRFIDASPPTAWPTTVRVTTISVVLNATYTDLDKYQRHNIIPFNVAPLLRRLRRVLTLLQSTE</sequence>
<dbReference type="AlphaFoldDB" id="T0QNS3"/>
<accession>T0QNS3</accession>
<evidence type="ECO:0000259" key="1">
    <source>
        <dbReference type="Pfam" id="PF14694"/>
    </source>
</evidence>